<accession>A0ABQ8H156</accession>
<gene>
    <name evidence="2" type="ORF">JRO89_XS15G0068600</name>
</gene>
<dbReference type="InterPro" id="IPR011009">
    <property type="entry name" value="Kinase-like_dom_sf"/>
</dbReference>
<dbReference type="PANTHER" id="PTHR27006">
    <property type="entry name" value="PROMASTIGOTE SURFACE ANTIGEN PROTEIN PSA"/>
    <property type="match status" value="1"/>
</dbReference>
<reference evidence="2 3" key="1">
    <citation type="submission" date="2021-02" db="EMBL/GenBank/DDBJ databases">
        <title>Plant Genome Project.</title>
        <authorList>
            <person name="Zhang R.-G."/>
        </authorList>
    </citation>
    <scope>NUCLEOTIDE SEQUENCE [LARGE SCALE GENOMIC DNA]</scope>
    <source>
        <tissue evidence="2">Leaves</tissue>
    </source>
</reference>
<protein>
    <recommendedName>
        <fullName evidence="1">Serine-threonine/tyrosine-protein kinase catalytic domain-containing protein</fullName>
    </recommendedName>
</protein>
<dbReference type="Pfam" id="PF07714">
    <property type="entry name" value="PK_Tyr_Ser-Thr"/>
    <property type="match status" value="1"/>
</dbReference>
<dbReference type="Gene3D" id="1.10.510.10">
    <property type="entry name" value="Transferase(Phosphotransferase) domain 1"/>
    <property type="match status" value="1"/>
</dbReference>
<keyword evidence="3" id="KW-1185">Reference proteome</keyword>
<sequence>MVDIKHRNTVTLHGYYTAPHYNLLIYELMPNGSLDTFLHVKAVVEDKREEYVLDGSLEGCPINEINNVLGIALMCLESEPSKRPTMAEDDYTFISENHKLVRTQAALMQL</sequence>
<proteinExistence type="predicted"/>
<evidence type="ECO:0000313" key="3">
    <source>
        <dbReference type="Proteomes" id="UP000827721"/>
    </source>
</evidence>
<feature type="domain" description="Serine-threonine/tyrosine-protein kinase catalytic" evidence="1">
    <location>
        <begin position="1"/>
        <end position="41"/>
    </location>
</feature>
<dbReference type="InterPro" id="IPR001245">
    <property type="entry name" value="Ser-Thr/Tyr_kinase_cat_dom"/>
</dbReference>
<comment type="caution">
    <text evidence="2">The sequence shown here is derived from an EMBL/GenBank/DDBJ whole genome shotgun (WGS) entry which is preliminary data.</text>
</comment>
<dbReference type="PANTHER" id="PTHR27006:SF631">
    <property type="entry name" value="PROTEIN KINASE DOMAIN-CONTAINING PROTEIN"/>
    <property type="match status" value="1"/>
</dbReference>
<evidence type="ECO:0000313" key="2">
    <source>
        <dbReference type="EMBL" id="KAH7543944.1"/>
    </source>
</evidence>
<name>A0ABQ8H156_9ROSI</name>
<dbReference type="Proteomes" id="UP000827721">
    <property type="component" value="Unassembled WGS sequence"/>
</dbReference>
<evidence type="ECO:0000259" key="1">
    <source>
        <dbReference type="Pfam" id="PF07714"/>
    </source>
</evidence>
<dbReference type="SUPFAM" id="SSF56112">
    <property type="entry name" value="Protein kinase-like (PK-like)"/>
    <property type="match status" value="1"/>
</dbReference>
<organism evidence="2 3">
    <name type="scientific">Xanthoceras sorbifolium</name>
    <dbReference type="NCBI Taxonomy" id="99658"/>
    <lineage>
        <taxon>Eukaryota</taxon>
        <taxon>Viridiplantae</taxon>
        <taxon>Streptophyta</taxon>
        <taxon>Embryophyta</taxon>
        <taxon>Tracheophyta</taxon>
        <taxon>Spermatophyta</taxon>
        <taxon>Magnoliopsida</taxon>
        <taxon>eudicotyledons</taxon>
        <taxon>Gunneridae</taxon>
        <taxon>Pentapetalae</taxon>
        <taxon>rosids</taxon>
        <taxon>malvids</taxon>
        <taxon>Sapindales</taxon>
        <taxon>Sapindaceae</taxon>
        <taxon>Xanthoceroideae</taxon>
        <taxon>Xanthoceras</taxon>
    </lineage>
</organism>
<dbReference type="EMBL" id="JAFEMO010000015">
    <property type="protein sequence ID" value="KAH7543944.1"/>
    <property type="molecule type" value="Genomic_DNA"/>
</dbReference>